<name>A0AAV4RZ12_CAEEX</name>
<keyword evidence="1" id="KW-1133">Transmembrane helix</keyword>
<protein>
    <submittedName>
        <fullName evidence="2">Uncharacterized protein</fullName>
    </submittedName>
</protein>
<proteinExistence type="predicted"/>
<keyword evidence="1" id="KW-0472">Membrane</keyword>
<dbReference type="EMBL" id="BPLR01008563">
    <property type="protein sequence ID" value="GIY25601.1"/>
    <property type="molecule type" value="Genomic_DNA"/>
</dbReference>
<keyword evidence="3" id="KW-1185">Reference proteome</keyword>
<dbReference type="AlphaFoldDB" id="A0AAV4RZ12"/>
<keyword evidence="1" id="KW-0812">Transmembrane</keyword>
<accession>A0AAV4RZ12</accession>
<comment type="caution">
    <text evidence="2">The sequence shown here is derived from an EMBL/GenBank/DDBJ whole genome shotgun (WGS) entry which is preliminary data.</text>
</comment>
<organism evidence="2 3">
    <name type="scientific">Caerostris extrusa</name>
    <name type="common">Bark spider</name>
    <name type="synonym">Caerostris bankana</name>
    <dbReference type="NCBI Taxonomy" id="172846"/>
    <lineage>
        <taxon>Eukaryota</taxon>
        <taxon>Metazoa</taxon>
        <taxon>Ecdysozoa</taxon>
        <taxon>Arthropoda</taxon>
        <taxon>Chelicerata</taxon>
        <taxon>Arachnida</taxon>
        <taxon>Araneae</taxon>
        <taxon>Araneomorphae</taxon>
        <taxon>Entelegynae</taxon>
        <taxon>Araneoidea</taxon>
        <taxon>Araneidae</taxon>
        <taxon>Caerostris</taxon>
    </lineage>
</organism>
<evidence type="ECO:0000313" key="3">
    <source>
        <dbReference type="Proteomes" id="UP001054945"/>
    </source>
</evidence>
<feature type="transmembrane region" description="Helical" evidence="1">
    <location>
        <begin position="48"/>
        <end position="66"/>
    </location>
</feature>
<reference evidence="2 3" key="1">
    <citation type="submission" date="2021-06" db="EMBL/GenBank/DDBJ databases">
        <title>Caerostris extrusa draft genome.</title>
        <authorList>
            <person name="Kono N."/>
            <person name="Arakawa K."/>
        </authorList>
    </citation>
    <scope>NUCLEOTIDE SEQUENCE [LARGE SCALE GENOMIC DNA]</scope>
</reference>
<gene>
    <name evidence="2" type="ORF">CEXT_492801</name>
</gene>
<evidence type="ECO:0000256" key="1">
    <source>
        <dbReference type="SAM" id="Phobius"/>
    </source>
</evidence>
<sequence>MRIIRCEGDIGPISRIEKDILIDGKAEEKFFYRCKSSSPGMERKCSHVRLTFTVLLWFWILDALVMSNRAVYVGDRHGECGVSP</sequence>
<evidence type="ECO:0000313" key="2">
    <source>
        <dbReference type="EMBL" id="GIY25601.1"/>
    </source>
</evidence>
<dbReference type="Proteomes" id="UP001054945">
    <property type="component" value="Unassembled WGS sequence"/>
</dbReference>